<keyword evidence="4 5" id="KW-0472">Membrane</keyword>
<dbReference type="Proteomes" id="UP001501057">
    <property type="component" value="Unassembled WGS sequence"/>
</dbReference>
<keyword evidence="8" id="KW-1185">Reference proteome</keyword>
<dbReference type="InterPro" id="IPR052964">
    <property type="entry name" value="Sporulation_signal_mat"/>
</dbReference>
<dbReference type="RefSeq" id="WP_344199930.1">
    <property type="nucleotide sequence ID" value="NZ_BAAAME010000004.1"/>
</dbReference>
<name>A0ABN2JS17_9ACTN</name>
<evidence type="ECO:0000256" key="2">
    <source>
        <dbReference type="ARBA" id="ARBA00022692"/>
    </source>
</evidence>
<dbReference type="InterPro" id="IPR011020">
    <property type="entry name" value="HTTM-like"/>
</dbReference>
<feature type="transmembrane region" description="Helical" evidence="5">
    <location>
        <begin position="235"/>
        <end position="255"/>
    </location>
</feature>
<proteinExistence type="predicted"/>
<evidence type="ECO:0000259" key="6">
    <source>
        <dbReference type="SMART" id="SM00752"/>
    </source>
</evidence>
<feature type="transmembrane region" description="Helical" evidence="5">
    <location>
        <begin position="174"/>
        <end position="197"/>
    </location>
</feature>
<dbReference type="SMART" id="SM00752">
    <property type="entry name" value="HTTM"/>
    <property type="match status" value="1"/>
</dbReference>
<dbReference type="EMBL" id="BAAAME010000004">
    <property type="protein sequence ID" value="GAA1736990.1"/>
    <property type="molecule type" value="Genomic_DNA"/>
</dbReference>
<comment type="subcellular location">
    <subcellularLocation>
        <location evidence="1">Endomembrane system</location>
        <topology evidence="1">Multi-pass membrane protein</topology>
    </subcellularLocation>
</comment>
<feature type="transmembrane region" description="Helical" evidence="5">
    <location>
        <begin position="24"/>
        <end position="46"/>
    </location>
</feature>
<dbReference type="Pfam" id="PF05090">
    <property type="entry name" value="HTTM"/>
    <property type="match status" value="1"/>
</dbReference>
<comment type="caution">
    <text evidence="7">The sequence shown here is derived from an EMBL/GenBank/DDBJ whole genome shotgun (WGS) entry which is preliminary data.</text>
</comment>
<dbReference type="InterPro" id="IPR053934">
    <property type="entry name" value="HTTM_dom"/>
</dbReference>
<evidence type="ECO:0000313" key="7">
    <source>
        <dbReference type="EMBL" id="GAA1736990.1"/>
    </source>
</evidence>
<organism evidence="7 8">
    <name type="scientific">Aeromicrobium alkaliterrae</name>
    <dbReference type="NCBI Taxonomy" id="302168"/>
    <lineage>
        <taxon>Bacteria</taxon>
        <taxon>Bacillati</taxon>
        <taxon>Actinomycetota</taxon>
        <taxon>Actinomycetes</taxon>
        <taxon>Propionibacteriales</taxon>
        <taxon>Nocardioidaceae</taxon>
        <taxon>Aeromicrobium</taxon>
    </lineage>
</organism>
<evidence type="ECO:0000313" key="8">
    <source>
        <dbReference type="Proteomes" id="UP001501057"/>
    </source>
</evidence>
<sequence length="321" mass="35852">MSARTDVVATSVDRLVAWLTSHRWSTFGLAATRITLAFTILVQIAVGFADRQYIWGVGHRWAEPFHDRQAVVTWIPWLPAGPAWVTELAVLASVLAGIALLLGWHTRTACIATFLLWALMIDASPILRSGAEDVVRLVLFYLCFSDSGAAASLDARRRRRLDRPTPSREWVTILLNNAAVVLIAHQIVMIYVGSALWKFDGSVWIDGTAVYYPLQVHQYSPWLGELGWLYEWSPFVHLASWSAMVIQLGFPLLLLTRRTRIIGFVLITGTHLGIGVLMGLMYFSLAMIAADAVLISDDSWRAAAGNLRKRSARWRQRSVPA</sequence>
<evidence type="ECO:0000256" key="3">
    <source>
        <dbReference type="ARBA" id="ARBA00022989"/>
    </source>
</evidence>
<gene>
    <name evidence="7" type="ORF">GCM10009710_16590</name>
</gene>
<dbReference type="PANTHER" id="PTHR39535">
    <property type="entry name" value="SPORULATION-DELAYING PROTEIN SDPB"/>
    <property type="match status" value="1"/>
</dbReference>
<protein>
    <recommendedName>
        <fullName evidence="6">HTTM-like domain-containing protein</fullName>
    </recommendedName>
</protein>
<reference evidence="7 8" key="1">
    <citation type="journal article" date="2019" name="Int. J. Syst. Evol. Microbiol.">
        <title>The Global Catalogue of Microorganisms (GCM) 10K type strain sequencing project: providing services to taxonomists for standard genome sequencing and annotation.</title>
        <authorList>
            <consortium name="The Broad Institute Genomics Platform"/>
            <consortium name="The Broad Institute Genome Sequencing Center for Infectious Disease"/>
            <person name="Wu L."/>
            <person name="Ma J."/>
        </authorList>
    </citation>
    <scope>NUCLEOTIDE SEQUENCE [LARGE SCALE GENOMIC DNA]</scope>
    <source>
        <strain evidence="7 8">JCM 13518</strain>
    </source>
</reference>
<feature type="transmembrane region" description="Helical" evidence="5">
    <location>
        <begin position="83"/>
        <end position="102"/>
    </location>
</feature>
<evidence type="ECO:0000256" key="5">
    <source>
        <dbReference type="SAM" id="Phobius"/>
    </source>
</evidence>
<feature type="transmembrane region" description="Helical" evidence="5">
    <location>
        <begin position="262"/>
        <end position="290"/>
    </location>
</feature>
<accession>A0ABN2JS17</accession>
<feature type="domain" description="HTTM-like" evidence="6">
    <location>
        <begin position="21"/>
        <end position="299"/>
    </location>
</feature>
<evidence type="ECO:0000256" key="1">
    <source>
        <dbReference type="ARBA" id="ARBA00004127"/>
    </source>
</evidence>
<keyword evidence="3 5" id="KW-1133">Transmembrane helix</keyword>
<evidence type="ECO:0000256" key="4">
    <source>
        <dbReference type="ARBA" id="ARBA00023136"/>
    </source>
</evidence>
<keyword evidence="2 5" id="KW-0812">Transmembrane</keyword>
<dbReference type="PANTHER" id="PTHR39535:SF2">
    <property type="entry name" value="HTTM DOMAIN-CONTAINING PROTEIN"/>
    <property type="match status" value="1"/>
</dbReference>